<evidence type="ECO:0000313" key="1">
    <source>
        <dbReference type="EMBL" id="HIQ78896.1"/>
    </source>
</evidence>
<accession>A0A9D0ZER1</accession>
<dbReference type="Proteomes" id="UP000824262">
    <property type="component" value="Unassembled WGS sequence"/>
</dbReference>
<dbReference type="NCBIfam" id="TIGR03959">
    <property type="entry name" value="hyd_TM1266"/>
    <property type="match status" value="1"/>
</dbReference>
<dbReference type="Gene3D" id="3.30.70.1150">
    <property type="entry name" value="ACT-like. Chain A, domain 2"/>
    <property type="match status" value="1"/>
</dbReference>
<reference evidence="1" key="2">
    <citation type="journal article" date="2021" name="PeerJ">
        <title>Extensive microbial diversity within the chicken gut microbiome revealed by metagenomics and culture.</title>
        <authorList>
            <person name="Gilroy R."/>
            <person name="Ravi A."/>
            <person name="Getino M."/>
            <person name="Pursley I."/>
            <person name="Horton D.L."/>
            <person name="Alikhan N.F."/>
            <person name="Baker D."/>
            <person name="Gharbi K."/>
            <person name="Hall N."/>
            <person name="Watson M."/>
            <person name="Adriaenssens E.M."/>
            <person name="Foster-Nyarko E."/>
            <person name="Jarju S."/>
            <person name="Secka A."/>
            <person name="Antonio M."/>
            <person name="Oren A."/>
            <person name="Chaudhuri R.R."/>
            <person name="La Ragione R."/>
            <person name="Hildebrand F."/>
            <person name="Pallen M.J."/>
        </authorList>
    </citation>
    <scope>NUCLEOTIDE SEQUENCE</scope>
    <source>
        <strain evidence="1">ChiBcolR7-354</strain>
    </source>
</reference>
<comment type="caution">
    <text evidence="1">The sequence shown here is derived from an EMBL/GenBank/DDBJ whole genome shotgun (WGS) entry which is preliminary data.</text>
</comment>
<organism evidence="1 2">
    <name type="scientific">Candidatus Scatomorpha intestinavium</name>
    <dbReference type="NCBI Taxonomy" id="2840922"/>
    <lineage>
        <taxon>Bacteria</taxon>
        <taxon>Bacillati</taxon>
        <taxon>Bacillota</taxon>
        <taxon>Clostridia</taxon>
        <taxon>Eubacteriales</taxon>
        <taxon>Candidatus Scatomorpha</taxon>
    </lineage>
</organism>
<reference evidence="1" key="1">
    <citation type="submission" date="2020-10" db="EMBL/GenBank/DDBJ databases">
        <authorList>
            <person name="Gilroy R."/>
        </authorList>
    </citation>
    <scope>NUCLEOTIDE SEQUENCE</scope>
    <source>
        <strain evidence="1">ChiBcolR7-354</strain>
    </source>
</reference>
<dbReference type="EMBL" id="DVGA01000064">
    <property type="protein sequence ID" value="HIQ78896.1"/>
    <property type="molecule type" value="Genomic_DNA"/>
</dbReference>
<dbReference type="InterPro" id="IPR045865">
    <property type="entry name" value="ACT-like_dom_sf"/>
</dbReference>
<sequence>MADSVLAAISIVVEDPGSVEALNAILHDYAPCIIGRMGIPYRQRGVSFICVAADAPADRINGLCGKLGRLRGVTARAAYSSASAKKKEERDKNEE</sequence>
<dbReference type="Pfam" id="PF21699">
    <property type="entry name" value="TM1266-like"/>
    <property type="match status" value="1"/>
</dbReference>
<protein>
    <submittedName>
        <fullName evidence="1">Iron-only hydrogenase system regulator</fullName>
    </submittedName>
</protein>
<proteinExistence type="predicted"/>
<gene>
    <name evidence="1" type="ORF">IAB77_06515</name>
</gene>
<evidence type="ECO:0000313" key="2">
    <source>
        <dbReference type="Proteomes" id="UP000824262"/>
    </source>
</evidence>
<dbReference type="SUPFAM" id="SSF55021">
    <property type="entry name" value="ACT-like"/>
    <property type="match status" value="1"/>
</dbReference>
<dbReference type="InterPro" id="IPR023860">
    <property type="entry name" value="FeFe-hyd_TM1266"/>
</dbReference>
<dbReference type="AlphaFoldDB" id="A0A9D0ZER1"/>
<dbReference type="InterPro" id="IPR027271">
    <property type="entry name" value="Acetolactate_synth/TF_NikR_C"/>
</dbReference>
<name>A0A9D0ZER1_9FIRM</name>